<dbReference type="SUPFAM" id="SSF47113">
    <property type="entry name" value="Histone-fold"/>
    <property type="match status" value="1"/>
</dbReference>
<evidence type="ECO:0008006" key="9">
    <source>
        <dbReference type="Google" id="ProtNLM"/>
    </source>
</evidence>
<dbReference type="CDD" id="cd07979">
    <property type="entry name" value="HFD_TAF9"/>
    <property type="match status" value="1"/>
</dbReference>
<evidence type="ECO:0000256" key="2">
    <source>
        <dbReference type="ARBA" id="ARBA00007646"/>
    </source>
</evidence>
<dbReference type="GO" id="GO:0005669">
    <property type="term" value="C:transcription factor TFIID complex"/>
    <property type="evidence" value="ECO:0007669"/>
    <property type="project" value="TreeGrafter"/>
</dbReference>
<dbReference type="InterPro" id="IPR051431">
    <property type="entry name" value="TFIID_subunit_9"/>
</dbReference>
<name>A0A0D2U2T2_CAPO3</name>
<dbReference type="Proteomes" id="UP000008743">
    <property type="component" value="Unassembled WGS sequence"/>
</dbReference>
<evidence type="ECO:0000313" key="8">
    <source>
        <dbReference type="Proteomes" id="UP000008743"/>
    </source>
</evidence>
<evidence type="ECO:0000256" key="1">
    <source>
        <dbReference type="ARBA" id="ARBA00004123"/>
    </source>
</evidence>
<keyword evidence="3" id="KW-0805">Transcription regulation</keyword>
<keyword evidence="5" id="KW-0539">Nucleus</keyword>
<dbReference type="GO" id="GO:0003713">
    <property type="term" value="F:transcription coactivator activity"/>
    <property type="evidence" value="ECO:0007669"/>
    <property type="project" value="TreeGrafter"/>
</dbReference>
<dbReference type="Gene3D" id="1.10.20.10">
    <property type="entry name" value="Histone, subunit A"/>
    <property type="match status" value="1"/>
</dbReference>
<dbReference type="PANTHER" id="PTHR48068:SF4">
    <property type="entry name" value="TATA-BOX BINDING PROTEIN ASSOCIATED FACTOR 9"/>
    <property type="match status" value="1"/>
</dbReference>
<dbReference type="STRING" id="595528.A0A0D2U2T2"/>
<protein>
    <recommendedName>
        <fullName evidence="9">Transcription initiation factor TFIID subunit 9</fullName>
    </recommendedName>
</protein>
<comment type="similarity">
    <text evidence="2">Belongs to the TAF9 family.</text>
</comment>
<evidence type="ECO:0000256" key="3">
    <source>
        <dbReference type="ARBA" id="ARBA00023015"/>
    </source>
</evidence>
<keyword evidence="4" id="KW-0804">Transcription</keyword>
<dbReference type="FunCoup" id="A0A0D2U2T2">
    <property type="interactions" value="39"/>
</dbReference>
<dbReference type="OrthoDB" id="341924at2759"/>
<dbReference type="AlphaFoldDB" id="A0A0D2U2T2"/>
<dbReference type="EMBL" id="KE346360">
    <property type="protein sequence ID" value="KJE89491.1"/>
    <property type="molecule type" value="Genomic_DNA"/>
</dbReference>
<dbReference type="GO" id="GO:0046982">
    <property type="term" value="F:protein heterodimerization activity"/>
    <property type="evidence" value="ECO:0007669"/>
    <property type="project" value="InterPro"/>
</dbReference>
<evidence type="ECO:0000256" key="6">
    <source>
        <dbReference type="SAM" id="MobiDB-lite"/>
    </source>
</evidence>
<evidence type="ECO:0000313" key="7">
    <source>
        <dbReference type="EMBL" id="KJE89491.1"/>
    </source>
</evidence>
<dbReference type="InterPro" id="IPR009072">
    <property type="entry name" value="Histone-fold"/>
</dbReference>
<proteinExistence type="inferred from homology"/>
<feature type="compositionally biased region" description="Polar residues" evidence="6">
    <location>
        <begin position="183"/>
        <end position="193"/>
    </location>
</feature>
<dbReference type="eggNOG" id="KOG3334">
    <property type="taxonomic scope" value="Eukaryota"/>
</dbReference>
<evidence type="ECO:0000256" key="5">
    <source>
        <dbReference type="ARBA" id="ARBA00023242"/>
    </source>
</evidence>
<keyword evidence="8" id="KW-1185">Reference proteome</keyword>
<dbReference type="GO" id="GO:0000124">
    <property type="term" value="C:SAGA complex"/>
    <property type="evidence" value="ECO:0007669"/>
    <property type="project" value="TreeGrafter"/>
</dbReference>
<dbReference type="GO" id="GO:0016251">
    <property type="term" value="F:RNA polymerase II general transcription initiation factor activity"/>
    <property type="evidence" value="ECO:0007669"/>
    <property type="project" value="TreeGrafter"/>
</dbReference>
<dbReference type="InParanoid" id="A0A0D2U2T2"/>
<sequence>MVKENERYLPKAVRSMRDILRAMGAEQYDERVIQQLLEFMHRYVASVNDEAKRYAAHASRDRINVDDVRLAASTVVSTGFVTPPPREFLAELAAQRNQFQLPTIRDHVHGLRLPPEKYTLSNVNYQVDPTLAAPLPSAELQAPLPPILGVVGVGVPMPAIRVAMPGVMMPGAPLADAMDTEPAGSQSTAQLEDSLSRKRKAEEEPEEFDV</sequence>
<dbReference type="Pfam" id="PF02291">
    <property type="entry name" value="TFIID-31kDa"/>
    <property type="match status" value="1"/>
</dbReference>
<dbReference type="InterPro" id="IPR003162">
    <property type="entry name" value="TFIID-31"/>
</dbReference>
<comment type="subcellular location">
    <subcellularLocation>
        <location evidence="1">Nucleus</location>
    </subcellularLocation>
</comment>
<dbReference type="OMA" id="DDNDTMI"/>
<feature type="region of interest" description="Disordered" evidence="6">
    <location>
        <begin position="175"/>
        <end position="210"/>
    </location>
</feature>
<organism evidence="7 8">
    <name type="scientific">Capsaspora owczarzaki (strain ATCC 30864)</name>
    <dbReference type="NCBI Taxonomy" id="595528"/>
    <lineage>
        <taxon>Eukaryota</taxon>
        <taxon>Filasterea</taxon>
        <taxon>Capsaspora</taxon>
    </lineage>
</organism>
<reference evidence="8" key="1">
    <citation type="submission" date="2011-02" db="EMBL/GenBank/DDBJ databases">
        <title>The Genome Sequence of Capsaspora owczarzaki ATCC 30864.</title>
        <authorList>
            <person name="Russ C."/>
            <person name="Cuomo C."/>
            <person name="Burger G."/>
            <person name="Gray M.W."/>
            <person name="Holland P.W.H."/>
            <person name="King N."/>
            <person name="Lang F.B.F."/>
            <person name="Roger A.J."/>
            <person name="Ruiz-Trillo I."/>
            <person name="Young S.K."/>
            <person name="Zeng Q."/>
            <person name="Gargeya S."/>
            <person name="Alvarado L."/>
            <person name="Berlin A."/>
            <person name="Chapman S.B."/>
            <person name="Chen Z."/>
            <person name="Freedman E."/>
            <person name="Gellesch M."/>
            <person name="Goldberg J."/>
            <person name="Griggs A."/>
            <person name="Gujja S."/>
            <person name="Heilman E."/>
            <person name="Heiman D."/>
            <person name="Howarth C."/>
            <person name="Mehta T."/>
            <person name="Neiman D."/>
            <person name="Pearson M."/>
            <person name="Roberts A."/>
            <person name="Saif S."/>
            <person name="Shea T."/>
            <person name="Shenoy N."/>
            <person name="Sisk P."/>
            <person name="Stolte C."/>
            <person name="Sykes S."/>
            <person name="White J."/>
            <person name="Yandava C."/>
            <person name="Haas B."/>
            <person name="Nusbaum C."/>
            <person name="Birren B."/>
        </authorList>
    </citation>
    <scope>NUCLEOTIDE SEQUENCE</scope>
    <source>
        <strain evidence="8">ATCC 30864</strain>
    </source>
</reference>
<dbReference type="PANTHER" id="PTHR48068">
    <property type="entry name" value="TAF9 RNA POLYMERASE II, TATA BOX-BINDING PROTEIN (TBP)-ASSOCIATED FACTOR"/>
    <property type="match status" value="1"/>
</dbReference>
<dbReference type="PhylomeDB" id="A0A0D2U2T2"/>
<dbReference type="RefSeq" id="XP_004365823.1">
    <property type="nucleotide sequence ID" value="XM_004365766.2"/>
</dbReference>
<gene>
    <name evidence="7" type="ORF">CAOG_000952</name>
</gene>
<accession>A0A0D2U2T2</accession>
<evidence type="ECO:0000256" key="4">
    <source>
        <dbReference type="ARBA" id="ARBA00023163"/>
    </source>
</evidence>
<dbReference type="GO" id="GO:0051123">
    <property type="term" value="P:RNA polymerase II preinitiation complex assembly"/>
    <property type="evidence" value="ECO:0007669"/>
    <property type="project" value="TreeGrafter"/>
</dbReference>